<evidence type="ECO:0000313" key="2">
    <source>
        <dbReference type="Proteomes" id="UP000309550"/>
    </source>
</evidence>
<proteinExistence type="predicted"/>
<dbReference type="SUPFAM" id="SSF102588">
    <property type="entry name" value="LmbE-like"/>
    <property type="match status" value="1"/>
</dbReference>
<dbReference type="AlphaFoldDB" id="A0A5S3P7W6"/>
<keyword evidence="2" id="KW-1185">Reference proteome</keyword>
<dbReference type="EMBL" id="VANS01000007">
    <property type="protein sequence ID" value="TMM49545.1"/>
    <property type="molecule type" value="Genomic_DNA"/>
</dbReference>
<dbReference type="OrthoDB" id="3514174at2"/>
<dbReference type="Proteomes" id="UP000309550">
    <property type="component" value="Unassembled WGS sequence"/>
</dbReference>
<name>A0A5S3P7W6_9RHOB</name>
<dbReference type="Pfam" id="PF02585">
    <property type="entry name" value="PIG-L"/>
    <property type="match status" value="1"/>
</dbReference>
<sequence>MIRLDLLGGRERLSLLCIGAHSDDIEIGAGGLILTLMRVGVPVDVHWCVLSAQGVRGEEARASAADFLAGAASHHVDCGAFQDSLFPSQSPAIKSWLIDVRSRFSPDVVLVHGRDDAHQDHRELAALAWNLFRDQAILEYEIPKWDGDLGRPNIYAAMEAAVMGRKIELLVRHFGSQRSKDWFDPETFRGLARLRGMECRAPERFAEAFVARKLRII</sequence>
<organism evidence="1 2">
    <name type="scientific">Sulfitobacter sabulilitoris</name>
    <dbReference type="NCBI Taxonomy" id="2562655"/>
    <lineage>
        <taxon>Bacteria</taxon>
        <taxon>Pseudomonadati</taxon>
        <taxon>Pseudomonadota</taxon>
        <taxon>Alphaproteobacteria</taxon>
        <taxon>Rhodobacterales</taxon>
        <taxon>Roseobacteraceae</taxon>
        <taxon>Sulfitobacter</taxon>
    </lineage>
</organism>
<dbReference type="RefSeq" id="WP_138663628.1">
    <property type="nucleotide sequence ID" value="NZ_VANS01000007.1"/>
</dbReference>
<dbReference type="InterPro" id="IPR003737">
    <property type="entry name" value="GlcNAc_PI_deacetylase-related"/>
</dbReference>
<reference evidence="1 2" key="1">
    <citation type="submission" date="2019-05" db="EMBL/GenBank/DDBJ databases">
        <title>Sulfitobacter sabulilitoris sp. nov., isolated from a marine sand.</title>
        <authorList>
            <person name="Yoon J.-H."/>
        </authorList>
    </citation>
    <scope>NUCLEOTIDE SEQUENCE [LARGE SCALE GENOMIC DNA]</scope>
    <source>
        <strain evidence="1 2">HSMS-29</strain>
    </source>
</reference>
<dbReference type="Gene3D" id="3.40.50.10320">
    <property type="entry name" value="LmbE-like"/>
    <property type="match status" value="1"/>
</dbReference>
<gene>
    <name evidence="1" type="ORF">FDT80_17490</name>
</gene>
<protein>
    <submittedName>
        <fullName evidence="1">PIG-L family deacetylase</fullName>
    </submittedName>
</protein>
<comment type="caution">
    <text evidence="1">The sequence shown here is derived from an EMBL/GenBank/DDBJ whole genome shotgun (WGS) entry which is preliminary data.</text>
</comment>
<evidence type="ECO:0000313" key="1">
    <source>
        <dbReference type="EMBL" id="TMM49545.1"/>
    </source>
</evidence>
<dbReference type="InterPro" id="IPR024078">
    <property type="entry name" value="LmbE-like_dom_sf"/>
</dbReference>
<accession>A0A5S3P7W6</accession>